<dbReference type="PANTHER" id="PTHR42647:SF72">
    <property type="entry name" value="EF-HAND CALCIUM-BINDING DOMAIN-CONTAINING PROTEIN 4A"/>
    <property type="match status" value="1"/>
</dbReference>
<feature type="non-terminal residue" evidence="4">
    <location>
        <position position="1"/>
    </location>
</feature>
<keyword evidence="1" id="KW-0479">Metal-binding</keyword>
<gene>
    <name evidence="4" type="ORF">KI387_002372</name>
</gene>
<evidence type="ECO:0000256" key="3">
    <source>
        <dbReference type="ARBA" id="ARBA00022833"/>
    </source>
</evidence>
<evidence type="ECO:0000313" key="4">
    <source>
        <dbReference type="EMBL" id="KAH9330264.1"/>
    </source>
</evidence>
<dbReference type="PANTHER" id="PTHR42647">
    <property type="entry name" value="SBP (S-RIBONUCLEASE BINDING PROTEIN) FAMILY PROTEIN"/>
    <property type="match status" value="1"/>
</dbReference>
<evidence type="ECO:0000256" key="1">
    <source>
        <dbReference type="ARBA" id="ARBA00022723"/>
    </source>
</evidence>
<dbReference type="AlphaFoldDB" id="A0AA38GV39"/>
<protein>
    <submittedName>
        <fullName evidence="4">Uncharacterized protein</fullName>
    </submittedName>
</protein>
<keyword evidence="3" id="KW-0862">Zinc</keyword>
<dbReference type="GO" id="GO:0008270">
    <property type="term" value="F:zinc ion binding"/>
    <property type="evidence" value="ECO:0007669"/>
    <property type="project" value="UniProtKB-KW"/>
</dbReference>
<keyword evidence="2" id="KW-0863">Zinc-finger</keyword>
<evidence type="ECO:0000256" key="2">
    <source>
        <dbReference type="ARBA" id="ARBA00022771"/>
    </source>
</evidence>
<evidence type="ECO:0000313" key="5">
    <source>
        <dbReference type="Proteomes" id="UP000824469"/>
    </source>
</evidence>
<sequence length="94" mass="11124">EKRQRNNGFLFSTLVLRRVKGKETELEKAWRKNVELEECLKQLSMESHIWKNVAKNNESIANTLKQNLEQVLAQTREHIREGRNDNKEEDTLSC</sequence>
<proteinExistence type="predicted"/>
<name>A0AA38GV39_TAXCH</name>
<organism evidence="4 5">
    <name type="scientific">Taxus chinensis</name>
    <name type="common">Chinese yew</name>
    <name type="synonym">Taxus wallichiana var. chinensis</name>
    <dbReference type="NCBI Taxonomy" id="29808"/>
    <lineage>
        <taxon>Eukaryota</taxon>
        <taxon>Viridiplantae</taxon>
        <taxon>Streptophyta</taxon>
        <taxon>Embryophyta</taxon>
        <taxon>Tracheophyta</taxon>
        <taxon>Spermatophyta</taxon>
        <taxon>Pinopsida</taxon>
        <taxon>Pinidae</taxon>
        <taxon>Conifers II</taxon>
        <taxon>Cupressales</taxon>
        <taxon>Taxaceae</taxon>
        <taxon>Taxus</taxon>
    </lineage>
</organism>
<accession>A0AA38GV39</accession>
<comment type="caution">
    <text evidence="4">The sequence shown here is derived from an EMBL/GenBank/DDBJ whole genome shotgun (WGS) entry which is preliminary data.</text>
</comment>
<dbReference type="EMBL" id="JAHRHJ020000001">
    <property type="protein sequence ID" value="KAH9330264.1"/>
    <property type="molecule type" value="Genomic_DNA"/>
</dbReference>
<dbReference type="Proteomes" id="UP000824469">
    <property type="component" value="Unassembled WGS sequence"/>
</dbReference>
<reference evidence="4 5" key="1">
    <citation type="journal article" date="2021" name="Nat. Plants">
        <title>The Taxus genome provides insights into paclitaxel biosynthesis.</title>
        <authorList>
            <person name="Xiong X."/>
            <person name="Gou J."/>
            <person name="Liao Q."/>
            <person name="Li Y."/>
            <person name="Zhou Q."/>
            <person name="Bi G."/>
            <person name="Li C."/>
            <person name="Du R."/>
            <person name="Wang X."/>
            <person name="Sun T."/>
            <person name="Guo L."/>
            <person name="Liang H."/>
            <person name="Lu P."/>
            <person name="Wu Y."/>
            <person name="Zhang Z."/>
            <person name="Ro D.K."/>
            <person name="Shang Y."/>
            <person name="Huang S."/>
            <person name="Yan J."/>
        </authorList>
    </citation>
    <scope>NUCLEOTIDE SEQUENCE [LARGE SCALE GENOMIC DNA]</scope>
    <source>
        <strain evidence="4">Ta-2019</strain>
    </source>
</reference>
<dbReference type="GO" id="GO:0004842">
    <property type="term" value="F:ubiquitin-protein transferase activity"/>
    <property type="evidence" value="ECO:0007669"/>
    <property type="project" value="TreeGrafter"/>
</dbReference>
<keyword evidence="5" id="KW-1185">Reference proteome</keyword>